<dbReference type="RefSeq" id="WP_111294627.1">
    <property type="nucleotide sequence ID" value="NZ_QKZV01000003.1"/>
</dbReference>
<feature type="signal peptide" evidence="4">
    <location>
        <begin position="1"/>
        <end position="18"/>
    </location>
</feature>
<dbReference type="InterPro" id="IPR011055">
    <property type="entry name" value="Dup_hybrid_motif"/>
</dbReference>
<organism evidence="6 7">
    <name type="scientific">Hydrotalea sandarakina</name>
    <dbReference type="NCBI Taxonomy" id="1004304"/>
    <lineage>
        <taxon>Bacteria</taxon>
        <taxon>Pseudomonadati</taxon>
        <taxon>Bacteroidota</taxon>
        <taxon>Chitinophagia</taxon>
        <taxon>Chitinophagales</taxon>
        <taxon>Chitinophagaceae</taxon>
        <taxon>Hydrotalea</taxon>
    </lineage>
</organism>
<comment type="caution">
    <text evidence="6">The sequence shown here is derived from an EMBL/GenBank/DDBJ whole genome shotgun (WGS) entry which is preliminary data.</text>
</comment>
<dbReference type="AlphaFoldDB" id="A0A2W7RY95"/>
<protein>
    <submittedName>
        <fullName evidence="6">Septal ring factor EnvC (AmiA/AmiB activator)</fullName>
    </submittedName>
</protein>
<reference evidence="6 7" key="1">
    <citation type="submission" date="2018-06" db="EMBL/GenBank/DDBJ databases">
        <title>Genomic Encyclopedia of Archaeal and Bacterial Type Strains, Phase II (KMG-II): from individual species to whole genera.</title>
        <authorList>
            <person name="Goeker M."/>
        </authorList>
    </citation>
    <scope>NUCLEOTIDE SEQUENCE [LARGE SCALE GENOMIC DNA]</scope>
    <source>
        <strain evidence="6 7">DSM 23241</strain>
    </source>
</reference>
<gene>
    <name evidence="6" type="ORF">LX80_01414</name>
</gene>
<feature type="compositionally biased region" description="Polar residues" evidence="3">
    <location>
        <begin position="271"/>
        <end position="290"/>
    </location>
</feature>
<evidence type="ECO:0000259" key="5">
    <source>
        <dbReference type="Pfam" id="PF01551"/>
    </source>
</evidence>
<feature type="domain" description="M23ase beta-sheet core" evidence="5">
    <location>
        <begin position="359"/>
        <end position="444"/>
    </location>
</feature>
<dbReference type="EMBL" id="QKZV01000003">
    <property type="protein sequence ID" value="PZX63756.1"/>
    <property type="molecule type" value="Genomic_DNA"/>
</dbReference>
<keyword evidence="2" id="KW-0175">Coiled coil</keyword>
<evidence type="ECO:0000256" key="4">
    <source>
        <dbReference type="SAM" id="SignalP"/>
    </source>
</evidence>
<evidence type="ECO:0000313" key="6">
    <source>
        <dbReference type="EMBL" id="PZX63756.1"/>
    </source>
</evidence>
<dbReference type="Proteomes" id="UP000249720">
    <property type="component" value="Unassembled WGS sequence"/>
</dbReference>
<evidence type="ECO:0000256" key="3">
    <source>
        <dbReference type="SAM" id="MobiDB-lite"/>
    </source>
</evidence>
<dbReference type="InterPro" id="IPR016047">
    <property type="entry name" value="M23ase_b-sheet_dom"/>
</dbReference>
<accession>A0A2W7RY95</accession>
<evidence type="ECO:0000256" key="1">
    <source>
        <dbReference type="ARBA" id="ARBA00022729"/>
    </source>
</evidence>
<dbReference type="Pfam" id="PF01551">
    <property type="entry name" value="Peptidase_M23"/>
    <property type="match status" value="1"/>
</dbReference>
<dbReference type="PANTHER" id="PTHR21666">
    <property type="entry name" value="PEPTIDASE-RELATED"/>
    <property type="match status" value="1"/>
</dbReference>
<feature type="compositionally biased region" description="Basic and acidic residues" evidence="3">
    <location>
        <begin position="257"/>
        <end position="266"/>
    </location>
</feature>
<sequence length="458" mass="52196">MRLILFCFLLFPILPVWAQTQGSTQQPPTREALQQQQKQLQEEIDNLNATLNAIRKNKKQSLTEVAIIQRKLAVRERLIHKINQEIQRLNDDIYNKQLEINRLKRQLDTLKQNYAKSIVFAYKNRSSYEYLNFLFSARDFNDALKRMAFLRSYRQYREAEAQTILKTSELRQQAIVEMNNAKEQQTKVLETQSNQLKVLEQDKKEKDQIVNQLKNKEKDYLAQLRKTERQRQILNEAIKAAIRREIAEAERRERERLAKAKAEAAKKPAVTANNTPAPKTNSTPANNTPKASDEPITGVVSADRNEARTYSVFETTPEGREMSINFENNKGRLPWPVSGGAVVGQFGTNIVPGTKLKETNDGIFISTKIGAPVRCVADGEVISVMDLGDFQGVLVQHGKYFTVYNKLSDVSVNRGQQVKAGTLIGHAAADFDGEGKIEFRVMNGSNKFVNPEQWLKSR</sequence>
<dbReference type="OrthoDB" id="9815884at2"/>
<feature type="chain" id="PRO_5016035825" evidence="4">
    <location>
        <begin position="19"/>
        <end position="458"/>
    </location>
</feature>
<dbReference type="Gene3D" id="2.70.70.10">
    <property type="entry name" value="Glucose Permease (Domain IIA)"/>
    <property type="match status" value="1"/>
</dbReference>
<evidence type="ECO:0000313" key="7">
    <source>
        <dbReference type="Proteomes" id="UP000249720"/>
    </source>
</evidence>
<dbReference type="Gene3D" id="6.10.250.3150">
    <property type="match status" value="1"/>
</dbReference>
<feature type="region of interest" description="Disordered" evidence="3">
    <location>
        <begin position="257"/>
        <end position="301"/>
    </location>
</feature>
<dbReference type="InterPro" id="IPR050570">
    <property type="entry name" value="Cell_wall_metabolism_enzyme"/>
</dbReference>
<dbReference type="SUPFAM" id="SSF51261">
    <property type="entry name" value="Duplicated hybrid motif"/>
    <property type="match status" value="1"/>
</dbReference>
<proteinExistence type="predicted"/>
<keyword evidence="7" id="KW-1185">Reference proteome</keyword>
<keyword evidence="1 4" id="KW-0732">Signal</keyword>
<evidence type="ECO:0000256" key="2">
    <source>
        <dbReference type="SAM" id="Coils"/>
    </source>
</evidence>
<name>A0A2W7RY95_9BACT</name>
<dbReference type="CDD" id="cd12797">
    <property type="entry name" value="M23_peptidase"/>
    <property type="match status" value="1"/>
</dbReference>
<dbReference type="PANTHER" id="PTHR21666:SF289">
    <property type="entry name" value="L-ALA--D-GLU ENDOPEPTIDASE"/>
    <property type="match status" value="1"/>
</dbReference>
<dbReference type="GO" id="GO:0004222">
    <property type="term" value="F:metalloendopeptidase activity"/>
    <property type="evidence" value="ECO:0007669"/>
    <property type="project" value="TreeGrafter"/>
</dbReference>
<feature type="coiled-coil region" evidence="2">
    <location>
        <begin position="30"/>
        <end position="113"/>
    </location>
</feature>